<comment type="subcellular location">
    <subcellularLocation>
        <location evidence="1">Cell membrane</location>
        <topology evidence="1">Multi-pass membrane protein</topology>
    </subcellularLocation>
</comment>
<feature type="transmembrane region" description="Helical" evidence="6">
    <location>
        <begin position="76"/>
        <end position="98"/>
    </location>
</feature>
<comment type="caution">
    <text evidence="7">The sequence shown here is derived from an EMBL/GenBank/DDBJ whole genome shotgun (WGS) entry which is preliminary data.</text>
</comment>
<feature type="transmembrane region" description="Helical" evidence="6">
    <location>
        <begin position="215"/>
        <end position="237"/>
    </location>
</feature>
<dbReference type="EMBL" id="MFIX01000163">
    <property type="protein sequence ID" value="OGG03017.1"/>
    <property type="molecule type" value="Genomic_DNA"/>
</dbReference>
<sequence>MKRFISTVLKIAVTLLLLYWIFTKYEIGKLYEADFTRLGLAALIFILSNFLGAWQWQKLLQGQGVEFPFRRSLNLYFIGLFFNTILPGCLGGDVVKVYSVSRIEKRGREGLAATFIDRFAGFFLLALFALAGSLYLLISPLFAGQTIRHNILLYVLVIFLIFLVLSAVLFSRRITRLIYEGLLANINPLGLKDKLRDWHELFHAYRHQYRLAGKVFLLSFLIQLFRIAVHYYCALSIGFDIDFIYFLIFVPLIAMVALLPVSFGGLGVRESSAPFLFTSVAAVAAVDPEGHLAVTTQLLASLVGILVGLIGGVLFILTRTADRIEPAAGPARDSD</sequence>
<dbReference type="NCBIfam" id="TIGR00374">
    <property type="entry name" value="flippase-like domain"/>
    <property type="match status" value="1"/>
</dbReference>
<name>A0A1F5YSS2_9BACT</name>
<evidence type="ECO:0000256" key="2">
    <source>
        <dbReference type="ARBA" id="ARBA00022475"/>
    </source>
</evidence>
<evidence type="ECO:0008006" key="9">
    <source>
        <dbReference type="Google" id="ProtNLM"/>
    </source>
</evidence>
<evidence type="ECO:0000256" key="3">
    <source>
        <dbReference type="ARBA" id="ARBA00022692"/>
    </source>
</evidence>
<feature type="transmembrane region" description="Helical" evidence="6">
    <location>
        <begin position="243"/>
        <end position="261"/>
    </location>
</feature>
<feature type="transmembrane region" description="Helical" evidence="6">
    <location>
        <begin position="119"/>
        <end position="139"/>
    </location>
</feature>
<evidence type="ECO:0000256" key="1">
    <source>
        <dbReference type="ARBA" id="ARBA00004651"/>
    </source>
</evidence>
<evidence type="ECO:0000256" key="6">
    <source>
        <dbReference type="SAM" id="Phobius"/>
    </source>
</evidence>
<dbReference type="PANTHER" id="PTHR40277:SF1">
    <property type="entry name" value="BLL5419 PROTEIN"/>
    <property type="match status" value="1"/>
</dbReference>
<accession>A0A1F5YSS2</accession>
<dbReference type="STRING" id="1817867.A3F83_05515"/>
<keyword evidence="3 6" id="KW-0812">Transmembrane</keyword>
<organism evidence="7 8">
    <name type="scientific">Candidatus Glassbacteria bacterium RIFCSPLOWO2_12_FULL_58_11</name>
    <dbReference type="NCBI Taxonomy" id="1817867"/>
    <lineage>
        <taxon>Bacteria</taxon>
        <taxon>Candidatus Glassiibacteriota</taxon>
    </lineage>
</organism>
<evidence type="ECO:0000313" key="8">
    <source>
        <dbReference type="Proteomes" id="UP000179129"/>
    </source>
</evidence>
<keyword evidence="5 6" id="KW-0472">Membrane</keyword>
<feature type="transmembrane region" description="Helical" evidence="6">
    <location>
        <begin position="6"/>
        <end position="23"/>
    </location>
</feature>
<dbReference type="Proteomes" id="UP000179129">
    <property type="component" value="Unassembled WGS sequence"/>
</dbReference>
<dbReference type="GO" id="GO:0005886">
    <property type="term" value="C:plasma membrane"/>
    <property type="evidence" value="ECO:0007669"/>
    <property type="project" value="UniProtKB-SubCell"/>
</dbReference>
<dbReference type="Pfam" id="PF03706">
    <property type="entry name" value="LPG_synthase_TM"/>
    <property type="match status" value="1"/>
</dbReference>
<evidence type="ECO:0000313" key="7">
    <source>
        <dbReference type="EMBL" id="OGG03017.1"/>
    </source>
</evidence>
<keyword evidence="4 6" id="KW-1133">Transmembrane helix</keyword>
<dbReference type="AlphaFoldDB" id="A0A1F5YSS2"/>
<feature type="transmembrane region" description="Helical" evidence="6">
    <location>
        <begin position="35"/>
        <end position="56"/>
    </location>
</feature>
<dbReference type="InterPro" id="IPR022791">
    <property type="entry name" value="L-PG_synthase/AglD"/>
</dbReference>
<gene>
    <name evidence="7" type="ORF">A3F83_05515</name>
</gene>
<evidence type="ECO:0000256" key="4">
    <source>
        <dbReference type="ARBA" id="ARBA00022989"/>
    </source>
</evidence>
<reference evidence="7 8" key="1">
    <citation type="journal article" date="2016" name="Nat. Commun.">
        <title>Thousands of microbial genomes shed light on interconnected biogeochemical processes in an aquifer system.</title>
        <authorList>
            <person name="Anantharaman K."/>
            <person name="Brown C.T."/>
            <person name="Hug L.A."/>
            <person name="Sharon I."/>
            <person name="Castelle C.J."/>
            <person name="Probst A.J."/>
            <person name="Thomas B.C."/>
            <person name="Singh A."/>
            <person name="Wilkins M.J."/>
            <person name="Karaoz U."/>
            <person name="Brodie E.L."/>
            <person name="Williams K.H."/>
            <person name="Hubbard S.S."/>
            <person name="Banfield J.F."/>
        </authorList>
    </citation>
    <scope>NUCLEOTIDE SEQUENCE [LARGE SCALE GENOMIC DNA]</scope>
</reference>
<keyword evidence="2" id="KW-1003">Cell membrane</keyword>
<feature type="transmembrane region" description="Helical" evidence="6">
    <location>
        <begin position="298"/>
        <end position="317"/>
    </location>
</feature>
<protein>
    <recommendedName>
        <fullName evidence="9">TIGR00374 family protein</fullName>
    </recommendedName>
</protein>
<dbReference type="PANTHER" id="PTHR40277">
    <property type="entry name" value="BLL5419 PROTEIN"/>
    <property type="match status" value="1"/>
</dbReference>
<proteinExistence type="predicted"/>
<feature type="transmembrane region" description="Helical" evidence="6">
    <location>
        <begin position="268"/>
        <end position="286"/>
    </location>
</feature>
<feature type="transmembrane region" description="Helical" evidence="6">
    <location>
        <begin position="151"/>
        <end position="170"/>
    </location>
</feature>
<evidence type="ECO:0000256" key="5">
    <source>
        <dbReference type="ARBA" id="ARBA00023136"/>
    </source>
</evidence>